<dbReference type="Gene3D" id="3.40.50.1980">
    <property type="entry name" value="Nitrogenase molybdenum iron protein domain"/>
    <property type="match status" value="2"/>
</dbReference>
<dbReference type="PANTHER" id="PTHR30535">
    <property type="entry name" value="VITAMIN B12-BINDING PROTEIN"/>
    <property type="match status" value="1"/>
</dbReference>
<evidence type="ECO:0000256" key="1">
    <source>
        <dbReference type="ARBA" id="ARBA00022729"/>
    </source>
</evidence>
<gene>
    <name evidence="3" type="ORF">F6U93_12325</name>
</gene>
<evidence type="ECO:0000259" key="2">
    <source>
        <dbReference type="PROSITE" id="PS50983"/>
    </source>
</evidence>
<proteinExistence type="predicted"/>
<dbReference type="NCBIfam" id="NF038402">
    <property type="entry name" value="TroA_like"/>
    <property type="match status" value="1"/>
</dbReference>
<dbReference type="RefSeq" id="WP_150940247.1">
    <property type="nucleotide sequence ID" value="NZ_WAAT01000050.1"/>
</dbReference>
<accession>A0A6N6M9L7</accession>
<dbReference type="InterPro" id="IPR002491">
    <property type="entry name" value="ABC_transptr_periplasmic_BD"/>
</dbReference>
<dbReference type="Pfam" id="PF01497">
    <property type="entry name" value="Peripla_BP_2"/>
    <property type="match status" value="1"/>
</dbReference>
<comment type="caution">
    <text evidence="3">The sequence shown here is derived from an EMBL/GenBank/DDBJ whole genome shotgun (WGS) entry which is preliminary data.</text>
</comment>
<dbReference type="PROSITE" id="PS50983">
    <property type="entry name" value="FE_B12_PBP"/>
    <property type="match status" value="1"/>
</dbReference>
<dbReference type="AlphaFoldDB" id="A0A6N6M9L7"/>
<dbReference type="PANTHER" id="PTHR30535:SF34">
    <property type="entry name" value="MOLYBDATE-BINDING PROTEIN MOLA"/>
    <property type="match status" value="1"/>
</dbReference>
<dbReference type="Proteomes" id="UP000441333">
    <property type="component" value="Unassembled WGS sequence"/>
</dbReference>
<dbReference type="InterPro" id="IPR054828">
    <property type="entry name" value="Vit_B12_bind_prot"/>
</dbReference>
<evidence type="ECO:0000313" key="3">
    <source>
        <dbReference type="EMBL" id="KAB1067197.1"/>
    </source>
</evidence>
<keyword evidence="1" id="KW-0732">Signal</keyword>
<sequence>MQIIDQLQRVIQLEKTPKRIVSLVPSQTELLCDLGLKDALVGVTKFCVHPSTIRKEVKVVGGTKQAYIDKIKALKPDVILCNKEENTKELVEACALVCSVHVSDIYNLEDSLELIKQYGEMFSCSETASFIIEKISSEFENFQDFIRPELIIKVAYFIWKKPWMVAANNTLINYLLEVNKFENVFGHKDRYPEIEFSSSGIIANADLILLSSEPFPFKETHKKEVQEIFTKATIELVDGEMFSWYGSRLMMAFQYFKTLRLNLQSIPL</sequence>
<dbReference type="InterPro" id="IPR050902">
    <property type="entry name" value="ABC_Transporter_SBP"/>
</dbReference>
<evidence type="ECO:0000313" key="4">
    <source>
        <dbReference type="Proteomes" id="UP000441333"/>
    </source>
</evidence>
<keyword evidence="4" id="KW-1185">Reference proteome</keyword>
<organism evidence="3 4">
    <name type="scientific">Pseudotamlana haliotis</name>
    <dbReference type="NCBI Taxonomy" id="2614804"/>
    <lineage>
        <taxon>Bacteria</taxon>
        <taxon>Pseudomonadati</taxon>
        <taxon>Bacteroidota</taxon>
        <taxon>Flavobacteriia</taxon>
        <taxon>Flavobacteriales</taxon>
        <taxon>Flavobacteriaceae</taxon>
        <taxon>Pseudotamlana</taxon>
    </lineage>
</organism>
<name>A0A6N6M9L7_9FLAO</name>
<dbReference type="EMBL" id="WAAT01000050">
    <property type="protein sequence ID" value="KAB1067197.1"/>
    <property type="molecule type" value="Genomic_DNA"/>
</dbReference>
<dbReference type="SUPFAM" id="SSF53807">
    <property type="entry name" value="Helical backbone' metal receptor"/>
    <property type="match status" value="1"/>
</dbReference>
<protein>
    <submittedName>
        <fullName evidence="3">ABC transporter substrate-binding protein</fullName>
    </submittedName>
</protein>
<feature type="domain" description="Fe/B12 periplasmic-binding" evidence="2">
    <location>
        <begin position="19"/>
        <end position="268"/>
    </location>
</feature>
<reference evidence="3 4" key="1">
    <citation type="submission" date="2019-09" db="EMBL/GenBank/DDBJ databases">
        <authorList>
            <person name="Cao W.R."/>
        </authorList>
    </citation>
    <scope>NUCLEOTIDE SEQUENCE [LARGE SCALE GENOMIC DNA]</scope>
    <source>
        <strain evidence="3 4">B1N29</strain>
    </source>
</reference>